<dbReference type="PRINTS" id="PR00724">
    <property type="entry name" value="CRBOXYPTASEC"/>
</dbReference>
<evidence type="ECO:0000256" key="3">
    <source>
        <dbReference type="ARBA" id="ARBA00022525"/>
    </source>
</evidence>
<evidence type="ECO:0000313" key="9">
    <source>
        <dbReference type="EnsemblPlants" id="MELO3C024012.2.1"/>
    </source>
</evidence>
<dbReference type="Gramene" id="MELO3C024012.2.1">
    <property type="protein sequence ID" value="MELO3C024012.2.1"/>
    <property type="gene ID" value="MELO3C024012.2"/>
</dbReference>
<evidence type="ECO:0000256" key="1">
    <source>
        <dbReference type="ARBA" id="ARBA00004613"/>
    </source>
</evidence>
<dbReference type="SUPFAM" id="SSF53474">
    <property type="entry name" value="alpha/beta-Hydrolases"/>
    <property type="match status" value="1"/>
</dbReference>
<sequence>MLFLESPVGVGFSYTNKSTDLEKLGDKITAQDSYAFLIGWFKRFPNFKLHHFYIAGESYAGHYAPQLAELIHKRNKNCTKDLIVNLKGLLIGNAAINDETDTMGMVEYAWSHGIISDQLHYNIFKECNFSLDIENLTLSCLNHYRDFLVSYSKIDIYNIYAPICLSASSSSLHSSMFSAPQIFSKYKLWSKLPRGYDPCSANYAEKYFSREDVQRALHANVTKLSYPYTPCSNVIQDWIDAPDSVLPIIQNGDTDGRIPITSTRYSINKMGLKVEEEWRAWFERHQVAGWVETYQEGLTLATIRGAGHQAPIFAPQQSLALFIYFLAGNRLPVTPKI</sequence>
<dbReference type="EnsemblPlants" id="MELO3C024012.2.1">
    <property type="protein sequence ID" value="MELO3C024012.2.1"/>
    <property type="gene ID" value="MELO3C024012.2"/>
</dbReference>
<keyword evidence="7" id="KW-0325">Glycoprotein</keyword>
<evidence type="ECO:0000256" key="5">
    <source>
        <dbReference type="ARBA" id="ARBA00022670"/>
    </source>
</evidence>
<name>A0A9I9DUJ0_CUCME</name>
<dbReference type="Gene3D" id="6.10.250.940">
    <property type="match status" value="1"/>
</dbReference>
<dbReference type="Gene3D" id="3.40.50.11320">
    <property type="match status" value="1"/>
</dbReference>
<accession>A0A9I9DUJ0</accession>
<comment type="similarity">
    <text evidence="2 8">Belongs to the peptidase S10 family.</text>
</comment>
<dbReference type="AlphaFoldDB" id="A0A9I9DUJ0"/>
<protein>
    <recommendedName>
        <fullName evidence="8">Carboxypeptidase</fullName>
        <ecNumber evidence="8">3.4.16.-</ecNumber>
    </recommendedName>
</protein>
<organism evidence="9">
    <name type="scientific">Cucumis melo</name>
    <name type="common">Muskmelon</name>
    <dbReference type="NCBI Taxonomy" id="3656"/>
    <lineage>
        <taxon>Eukaryota</taxon>
        <taxon>Viridiplantae</taxon>
        <taxon>Streptophyta</taxon>
        <taxon>Embryophyta</taxon>
        <taxon>Tracheophyta</taxon>
        <taxon>Spermatophyta</taxon>
        <taxon>Magnoliopsida</taxon>
        <taxon>eudicotyledons</taxon>
        <taxon>Gunneridae</taxon>
        <taxon>Pentapetalae</taxon>
        <taxon>rosids</taxon>
        <taxon>fabids</taxon>
        <taxon>Cucurbitales</taxon>
        <taxon>Cucurbitaceae</taxon>
        <taxon>Benincaseae</taxon>
        <taxon>Cucumis</taxon>
    </lineage>
</organism>
<dbReference type="GO" id="GO:0006508">
    <property type="term" value="P:proteolysis"/>
    <property type="evidence" value="ECO:0007669"/>
    <property type="project" value="UniProtKB-KW"/>
</dbReference>
<keyword evidence="5 8" id="KW-0645">Protease</keyword>
<dbReference type="PROSITE" id="PS00131">
    <property type="entry name" value="CARBOXYPEPT_SER_SER"/>
    <property type="match status" value="1"/>
</dbReference>
<evidence type="ECO:0000256" key="4">
    <source>
        <dbReference type="ARBA" id="ARBA00022645"/>
    </source>
</evidence>
<dbReference type="GO" id="GO:0004185">
    <property type="term" value="F:serine-type carboxypeptidase activity"/>
    <property type="evidence" value="ECO:0007669"/>
    <property type="project" value="UniProtKB-UniRule"/>
</dbReference>
<dbReference type="GO" id="GO:0005576">
    <property type="term" value="C:extracellular region"/>
    <property type="evidence" value="ECO:0007669"/>
    <property type="project" value="UniProtKB-SubCell"/>
</dbReference>
<evidence type="ECO:0000256" key="7">
    <source>
        <dbReference type="ARBA" id="ARBA00023180"/>
    </source>
</evidence>
<dbReference type="InterPro" id="IPR029058">
    <property type="entry name" value="AB_hydrolase_fold"/>
</dbReference>
<reference evidence="9" key="1">
    <citation type="submission" date="2023-03" db="UniProtKB">
        <authorList>
            <consortium name="EnsemblPlants"/>
        </authorList>
    </citation>
    <scope>IDENTIFICATION</scope>
</reference>
<dbReference type="PANTHER" id="PTHR11802:SF280">
    <property type="entry name" value="SERINE CARBOXYPEPTIDASE-LIKE 35"/>
    <property type="match status" value="1"/>
</dbReference>
<comment type="subcellular location">
    <subcellularLocation>
        <location evidence="1">Secreted</location>
    </subcellularLocation>
</comment>
<keyword evidence="4 8" id="KW-0121">Carboxypeptidase</keyword>
<evidence type="ECO:0000256" key="2">
    <source>
        <dbReference type="ARBA" id="ARBA00009431"/>
    </source>
</evidence>
<dbReference type="InterPro" id="IPR018202">
    <property type="entry name" value="Ser_caboxypep_ser_AS"/>
</dbReference>
<dbReference type="PROSITE" id="PS00560">
    <property type="entry name" value="CARBOXYPEPT_SER_HIS"/>
    <property type="match status" value="1"/>
</dbReference>
<evidence type="ECO:0000256" key="8">
    <source>
        <dbReference type="RuleBase" id="RU361156"/>
    </source>
</evidence>
<dbReference type="InterPro" id="IPR033124">
    <property type="entry name" value="Ser_caboxypep_his_AS"/>
</dbReference>
<keyword evidence="3" id="KW-0964">Secreted</keyword>
<dbReference type="EC" id="3.4.16.-" evidence="8"/>
<dbReference type="FunFam" id="3.40.50.1820:FF:000409">
    <property type="entry name" value="Carboxypeptidase"/>
    <property type="match status" value="1"/>
</dbReference>
<proteinExistence type="inferred from homology"/>
<dbReference type="Gene3D" id="3.40.50.1820">
    <property type="entry name" value="alpha/beta hydrolase"/>
    <property type="match status" value="1"/>
</dbReference>
<dbReference type="GO" id="GO:0005773">
    <property type="term" value="C:vacuole"/>
    <property type="evidence" value="ECO:0007669"/>
    <property type="project" value="TreeGrafter"/>
</dbReference>
<dbReference type="PANTHER" id="PTHR11802">
    <property type="entry name" value="SERINE PROTEASE FAMILY S10 SERINE CARBOXYPEPTIDASE"/>
    <property type="match status" value="1"/>
</dbReference>
<evidence type="ECO:0000256" key="6">
    <source>
        <dbReference type="ARBA" id="ARBA00022801"/>
    </source>
</evidence>
<keyword evidence="6 8" id="KW-0378">Hydrolase</keyword>
<dbReference type="InterPro" id="IPR001563">
    <property type="entry name" value="Peptidase_S10"/>
</dbReference>
<dbReference type="Pfam" id="PF00450">
    <property type="entry name" value="Peptidase_S10"/>
    <property type="match status" value="1"/>
</dbReference>